<protein>
    <recommendedName>
        <fullName evidence="3">Methyltransferase type 11 domain-containing protein</fullName>
    </recommendedName>
</protein>
<dbReference type="InterPro" id="IPR029063">
    <property type="entry name" value="SAM-dependent_MTases_sf"/>
</dbReference>
<reference evidence="1 2" key="1">
    <citation type="journal article" date="2016" name="Nat. Commun.">
        <title>Thousands of microbial genomes shed light on interconnected biogeochemical processes in an aquifer system.</title>
        <authorList>
            <person name="Anantharaman K."/>
            <person name="Brown C.T."/>
            <person name="Hug L.A."/>
            <person name="Sharon I."/>
            <person name="Castelle C.J."/>
            <person name="Probst A.J."/>
            <person name="Thomas B.C."/>
            <person name="Singh A."/>
            <person name="Wilkins M.J."/>
            <person name="Karaoz U."/>
            <person name="Brodie E.L."/>
            <person name="Williams K.H."/>
            <person name="Hubbard S.S."/>
            <person name="Banfield J.F."/>
        </authorList>
    </citation>
    <scope>NUCLEOTIDE SEQUENCE [LARGE SCALE GENOMIC DNA]</scope>
</reference>
<dbReference type="Gene3D" id="3.40.50.150">
    <property type="entry name" value="Vaccinia Virus protein VP39"/>
    <property type="match status" value="1"/>
</dbReference>
<dbReference type="STRING" id="1802207.A3D44_03035"/>
<accession>A0A1G2I732</accession>
<dbReference type="SUPFAM" id="SSF53335">
    <property type="entry name" value="S-adenosyl-L-methionine-dependent methyltransferases"/>
    <property type="match status" value="1"/>
</dbReference>
<evidence type="ECO:0000313" key="2">
    <source>
        <dbReference type="Proteomes" id="UP000178820"/>
    </source>
</evidence>
<evidence type="ECO:0000313" key="1">
    <source>
        <dbReference type="EMBL" id="OGZ69848.1"/>
    </source>
</evidence>
<gene>
    <name evidence="1" type="ORF">A3D44_03035</name>
</gene>
<sequence>MGLLRRHLYLLAAEHKKYPMTGDVLTLGQQSVHAPLNEVMSLFKQQDVFLKELPAGFDTKNKIPDWKGTKYGHYTNCQAVAMLLGAQKVYAADVSTYENPDIVMDFSLPVDKKYYNAFDVILDVGTLEHIFDISTALENIRLMTKPGGIIILGTWTSGAINHGFYQICPTLFYDYFTKNSFDDINCFMLVGSALNYEKKAAIYQCKKPAMIQDLTFNSKTGIETMFFARKKVSSTENPKMQSPIQSYYLASPYWNRSPIPSKTKSPVKEIIAWLVFITRKWRPEFIDMIWKAIKTKKNLIYRGRY</sequence>
<dbReference type="Proteomes" id="UP000178820">
    <property type="component" value="Unassembled WGS sequence"/>
</dbReference>
<dbReference type="EMBL" id="MHOT01000001">
    <property type="protein sequence ID" value="OGZ69848.1"/>
    <property type="molecule type" value="Genomic_DNA"/>
</dbReference>
<evidence type="ECO:0008006" key="3">
    <source>
        <dbReference type="Google" id="ProtNLM"/>
    </source>
</evidence>
<organism evidence="1 2">
    <name type="scientific">Candidatus Staskawiczbacteria bacterium RIFCSPHIGHO2_02_FULL_42_22</name>
    <dbReference type="NCBI Taxonomy" id="1802207"/>
    <lineage>
        <taxon>Bacteria</taxon>
        <taxon>Candidatus Staskawicziibacteriota</taxon>
    </lineage>
</organism>
<comment type="caution">
    <text evidence="1">The sequence shown here is derived from an EMBL/GenBank/DDBJ whole genome shotgun (WGS) entry which is preliminary data.</text>
</comment>
<proteinExistence type="predicted"/>
<dbReference type="AlphaFoldDB" id="A0A1G2I732"/>
<name>A0A1G2I732_9BACT</name>